<proteinExistence type="predicted"/>
<sequence>MEALYTKLYNKYNKLKKEKESQLDKLNHDQEVKFMNYAAAADEMIQYLKSENDRLHGQVDGLKSELASLRSSNDEQNIHYQKLLKEENQKNKELSEEIARFQKLELNECSQSSMHEEIGIEREISHEDTPGGGMPGKSTMKLMKKRKSAHTTESTAAPYVDVELDRPADQHIYGDKSSVACPSIQQPACCQRKIYGSGGDATDTSSVNCVFQHLVEFVVGMKMSPLAQSNELCIMAHHKSSGYSFSLTWITNSRGEIELLYRVLSLGTFERVAPEWMKETLIFSTSMCSVFFERVSRVIKS</sequence>
<dbReference type="GO" id="GO:0003006">
    <property type="term" value="P:developmental process involved in reproduction"/>
    <property type="evidence" value="ECO:0007669"/>
    <property type="project" value="TreeGrafter"/>
</dbReference>
<keyword evidence="1" id="KW-0175">Coiled coil</keyword>
<feature type="coiled-coil region" evidence="1">
    <location>
        <begin position="77"/>
        <end position="104"/>
    </location>
</feature>
<dbReference type="Proteomes" id="UP000826271">
    <property type="component" value="Unassembled WGS sequence"/>
</dbReference>
<reference evidence="3" key="1">
    <citation type="submission" date="2019-10" db="EMBL/GenBank/DDBJ databases">
        <authorList>
            <person name="Zhang R."/>
            <person name="Pan Y."/>
            <person name="Wang J."/>
            <person name="Ma R."/>
            <person name="Yu S."/>
        </authorList>
    </citation>
    <scope>NUCLEOTIDE SEQUENCE</scope>
    <source>
        <strain evidence="3">LA-IB0</strain>
        <tissue evidence="3">Leaf</tissue>
    </source>
</reference>
<dbReference type="PANTHER" id="PTHR35489">
    <property type="entry name" value="TITAN9"/>
    <property type="match status" value="1"/>
</dbReference>
<organism evidence="3 4">
    <name type="scientific">Buddleja alternifolia</name>
    <dbReference type="NCBI Taxonomy" id="168488"/>
    <lineage>
        <taxon>Eukaryota</taxon>
        <taxon>Viridiplantae</taxon>
        <taxon>Streptophyta</taxon>
        <taxon>Embryophyta</taxon>
        <taxon>Tracheophyta</taxon>
        <taxon>Spermatophyta</taxon>
        <taxon>Magnoliopsida</taxon>
        <taxon>eudicotyledons</taxon>
        <taxon>Gunneridae</taxon>
        <taxon>Pentapetalae</taxon>
        <taxon>asterids</taxon>
        <taxon>lamiids</taxon>
        <taxon>Lamiales</taxon>
        <taxon>Scrophulariaceae</taxon>
        <taxon>Buddlejeae</taxon>
        <taxon>Buddleja</taxon>
    </lineage>
</organism>
<evidence type="ECO:0000256" key="1">
    <source>
        <dbReference type="SAM" id="Coils"/>
    </source>
</evidence>
<feature type="domain" description="DUF7806" evidence="2">
    <location>
        <begin position="207"/>
        <end position="300"/>
    </location>
</feature>
<accession>A0AAV6X905</accession>
<name>A0AAV6X905_9LAMI</name>
<dbReference type="PANTHER" id="PTHR35489:SF2">
    <property type="entry name" value="TITAN9"/>
    <property type="match status" value="1"/>
</dbReference>
<evidence type="ECO:0000313" key="3">
    <source>
        <dbReference type="EMBL" id="KAG8379586.1"/>
    </source>
</evidence>
<comment type="caution">
    <text evidence="3">The sequence shown here is derived from an EMBL/GenBank/DDBJ whole genome shotgun (WGS) entry which is preliminary data.</text>
</comment>
<dbReference type="AlphaFoldDB" id="A0AAV6X905"/>
<dbReference type="InterPro" id="IPR056708">
    <property type="entry name" value="DUF7806"/>
</dbReference>
<evidence type="ECO:0000313" key="4">
    <source>
        <dbReference type="Proteomes" id="UP000826271"/>
    </source>
</evidence>
<gene>
    <name evidence="3" type="ORF">BUALT_Bualt07G0104300</name>
</gene>
<keyword evidence="4" id="KW-1185">Reference proteome</keyword>
<evidence type="ECO:0000259" key="2">
    <source>
        <dbReference type="Pfam" id="PF25091"/>
    </source>
</evidence>
<dbReference type="EMBL" id="WHWC01000007">
    <property type="protein sequence ID" value="KAG8379586.1"/>
    <property type="molecule type" value="Genomic_DNA"/>
</dbReference>
<dbReference type="Pfam" id="PF25091">
    <property type="entry name" value="DUF7806"/>
    <property type="match status" value="1"/>
</dbReference>
<protein>
    <recommendedName>
        <fullName evidence="2">DUF7806 domain-containing protein</fullName>
    </recommendedName>
</protein>